<sequence>MMRKSMGMMTLTSLVLDRRNLTSANHGDWMMRNWIQATMKVAMTSMALQWTRTEWIIPNR</sequence>
<accession>A0A8A1M554</accession>
<evidence type="ECO:0000313" key="2">
    <source>
        <dbReference type="Proteomes" id="UP000663671"/>
    </source>
</evidence>
<reference evidence="1" key="1">
    <citation type="submission" date="2021-01" db="EMBL/GenBank/DDBJ databases">
        <title>Chromosome-level genome assembly of a human fungal pathogen reveals clustering of transcriptionally co-regulated genes.</title>
        <authorList>
            <person name="Voorhies M."/>
            <person name="Cohen S."/>
            <person name="Shea T.P."/>
            <person name="Petrus S."/>
            <person name="Munoz J.F."/>
            <person name="Poplawski S."/>
            <person name="Goldman W.E."/>
            <person name="Michael T."/>
            <person name="Cuomo C.A."/>
            <person name="Sil A."/>
            <person name="Beyhan S."/>
        </authorList>
    </citation>
    <scope>NUCLEOTIDE SEQUENCE</scope>
    <source>
        <strain evidence="1">WU24</strain>
    </source>
</reference>
<dbReference type="AlphaFoldDB" id="A0A8A1M554"/>
<proteinExistence type="predicted"/>
<dbReference type="EMBL" id="CP069109">
    <property type="protein sequence ID" value="QSS59327.1"/>
    <property type="molecule type" value="Genomic_DNA"/>
</dbReference>
<organism evidence="1 2">
    <name type="scientific">Ajellomyces capsulatus</name>
    <name type="common">Darling's disease fungus</name>
    <name type="synonym">Histoplasma capsulatum</name>
    <dbReference type="NCBI Taxonomy" id="5037"/>
    <lineage>
        <taxon>Eukaryota</taxon>
        <taxon>Fungi</taxon>
        <taxon>Dikarya</taxon>
        <taxon>Ascomycota</taxon>
        <taxon>Pezizomycotina</taxon>
        <taxon>Eurotiomycetes</taxon>
        <taxon>Eurotiomycetidae</taxon>
        <taxon>Onygenales</taxon>
        <taxon>Ajellomycetaceae</taxon>
        <taxon>Histoplasma</taxon>
    </lineage>
</organism>
<name>A0A8A1M554_AJECA</name>
<protein>
    <submittedName>
        <fullName evidence="1">Uncharacterized protein</fullName>
    </submittedName>
</protein>
<evidence type="ECO:0000313" key="1">
    <source>
        <dbReference type="EMBL" id="QSS59327.1"/>
    </source>
</evidence>
<dbReference type="Proteomes" id="UP000663671">
    <property type="component" value="Chromosome 2"/>
</dbReference>
<gene>
    <name evidence="1" type="ORF">I7I51_08762</name>
</gene>
<dbReference type="VEuPathDB" id="FungiDB:I7I51_08762"/>